<sequence length="92" mass="10299">MARRKRRPLIPEAREGLDQLKANVMRKQGYQTDPSNPDSVKYEVAKELGIPLKEDYNGNLTSKQAGKVGGNIGGNMVKEMIRMAQENLNKRG</sequence>
<gene>
    <name evidence="4" type="ORF">ACFSFW_17220</name>
</gene>
<reference evidence="5" key="1">
    <citation type="journal article" date="2019" name="Int. J. Syst. Evol. Microbiol.">
        <title>The Global Catalogue of Microorganisms (GCM) 10K type strain sequencing project: providing services to taxonomists for standard genome sequencing and annotation.</title>
        <authorList>
            <consortium name="The Broad Institute Genomics Platform"/>
            <consortium name="The Broad Institute Genome Sequencing Center for Infectious Disease"/>
            <person name="Wu L."/>
            <person name="Ma J."/>
        </authorList>
    </citation>
    <scope>NUCLEOTIDE SEQUENCE [LARGE SCALE GENOMIC DNA]</scope>
    <source>
        <strain evidence="5">CCUG 15531</strain>
    </source>
</reference>
<keyword evidence="3" id="KW-0238">DNA-binding</keyword>
<dbReference type="PANTHER" id="PTHR36107:SF1">
    <property type="entry name" value="SMALL, ACID-SOLUBLE SPORE PROTEIN A"/>
    <property type="match status" value="1"/>
</dbReference>
<protein>
    <submittedName>
        <fullName evidence="4">Alpha/beta-type small acid-soluble spore protein</fullName>
    </submittedName>
</protein>
<comment type="similarity">
    <text evidence="2">Belongs to the alpha/beta-type SASP family.</text>
</comment>
<dbReference type="InterPro" id="IPR018126">
    <property type="entry name" value="SASP_alpha/beta-type_CS"/>
</dbReference>
<evidence type="ECO:0000313" key="5">
    <source>
        <dbReference type="Proteomes" id="UP001597227"/>
    </source>
</evidence>
<dbReference type="InterPro" id="IPR038300">
    <property type="entry name" value="SASP_sf_alpha/beta"/>
</dbReference>
<name>A0ABW4MRZ7_9BACI</name>
<accession>A0ABW4MRZ7</accession>
<dbReference type="Pfam" id="PF00269">
    <property type="entry name" value="SASP"/>
    <property type="match status" value="1"/>
</dbReference>
<dbReference type="InterPro" id="IPR001448">
    <property type="entry name" value="SASP_alpha/beta-type"/>
</dbReference>
<keyword evidence="5" id="KW-1185">Reference proteome</keyword>
<comment type="caution">
    <text evidence="4">The sequence shown here is derived from an EMBL/GenBank/DDBJ whole genome shotgun (WGS) entry which is preliminary data.</text>
</comment>
<dbReference type="Gene3D" id="6.10.10.80">
    <property type="entry name" value="Small, acid-soluble spore protein, alpha/beta type-like"/>
    <property type="match status" value="1"/>
</dbReference>
<dbReference type="Proteomes" id="UP001597227">
    <property type="component" value="Unassembled WGS sequence"/>
</dbReference>
<evidence type="ECO:0000256" key="3">
    <source>
        <dbReference type="ARBA" id="ARBA00023125"/>
    </source>
</evidence>
<comment type="function">
    <text evidence="1">SASP are bound to spore DNA. They are double-stranded DNA-binding proteins that cause DNA to change to an a-like conformation. They protect the DNA backbone from chemical and enzymatic cleavage and are thus involved in dormant spore's high resistance to UV light.</text>
</comment>
<dbReference type="PROSITE" id="PS00304">
    <property type="entry name" value="SASP_1"/>
    <property type="match status" value="1"/>
</dbReference>
<dbReference type="EMBL" id="JBHUEK010000025">
    <property type="protein sequence ID" value="MFD1780409.1"/>
    <property type="molecule type" value="Genomic_DNA"/>
</dbReference>
<evidence type="ECO:0000313" key="4">
    <source>
        <dbReference type="EMBL" id="MFD1780409.1"/>
    </source>
</evidence>
<evidence type="ECO:0000256" key="1">
    <source>
        <dbReference type="ARBA" id="ARBA00003863"/>
    </source>
</evidence>
<dbReference type="PANTHER" id="PTHR36107">
    <property type="entry name" value="SMALL, ACID-SOLUBLE SPORE PROTEIN A"/>
    <property type="match status" value="1"/>
</dbReference>
<organism evidence="4 5">
    <name type="scientific">Fredinandcohnia salidurans</name>
    <dbReference type="NCBI Taxonomy" id="2595041"/>
    <lineage>
        <taxon>Bacteria</taxon>
        <taxon>Bacillati</taxon>
        <taxon>Bacillota</taxon>
        <taxon>Bacilli</taxon>
        <taxon>Bacillales</taxon>
        <taxon>Bacillaceae</taxon>
        <taxon>Fredinandcohnia</taxon>
    </lineage>
</organism>
<dbReference type="InterPro" id="IPR050847">
    <property type="entry name" value="SASP_DNA-binding"/>
</dbReference>
<evidence type="ECO:0000256" key="2">
    <source>
        <dbReference type="ARBA" id="ARBA00005442"/>
    </source>
</evidence>
<dbReference type="RefSeq" id="WP_309098226.1">
    <property type="nucleotide sequence ID" value="NZ_JBHUEK010000025.1"/>
</dbReference>
<proteinExistence type="inferred from homology"/>